<organism evidence="2 3">
    <name type="scientific">Electrophorus electricus</name>
    <name type="common">Electric eel</name>
    <name type="synonym">Gymnotus electricus</name>
    <dbReference type="NCBI Taxonomy" id="8005"/>
    <lineage>
        <taxon>Eukaryota</taxon>
        <taxon>Metazoa</taxon>
        <taxon>Chordata</taxon>
        <taxon>Craniata</taxon>
        <taxon>Vertebrata</taxon>
        <taxon>Euteleostomi</taxon>
        <taxon>Actinopterygii</taxon>
        <taxon>Neopterygii</taxon>
        <taxon>Teleostei</taxon>
        <taxon>Ostariophysi</taxon>
        <taxon>Gymnotiformes</taxon>
        <taxon>Gymnotoidei</taxon>
        <taxon>Gymnotidae</taxon>
        <taxon>Electrophorus</taxon>
    </lineage>
</organism>
<proteinExistence type="predicted"/>
<keyword evidence="3" id="KW-1185">Reference proteome</keyword>
<evidence type="ECO:0000313" key="3">
    <source>
        <dbReference type="Proteomes" id="UP000314983"/>
    </source>
</evidence>
<dbReference type="InterPro" id="IPR011992">
    <property type="entry name" value="EF-hand-dom_pair"/>
</dbReference>
<dbReference type="PROSITE" id="PS50031">
    <property type="entry name" value="EH"/>
    <property type="match status" value="1"/>
</dbReference>
<evidence type="ECO:0000313" key="2">
    <source>
        <dbReference type="Ensembl" id="ENSEEEP00000060349.1"/>
    </source>
</evidence>
<dbReference type="SUPFAM" id="SSF47473">
    <property type="entry name" value="EF-hand"/>
    <property type="match status" value="1"/>
</dbReference>
<dbReference type="InterPro" id="IPR000261">
    <property type="entry name" value="EH_dom"/>
</dbReference>
<name>A0AAY5EUH2_ELEEL</name>
<protein>
    <recommendedName>
        <fullName evidence="1">EH domain-containing protein</fullName>
    </recommendedName>
</protein>
<dbReference type="Ensembl" id="ENSEEET00000065815.1">
    <property type="protein sequence ID" value="ENSEEEP00000060349.1"/>
    <property type="gene ID" value="ENSEEEG00000025005.1"/>
</dbReference>
<dbReference type="AlphaFoldDB" id="A0AAY5EUH2"/>
<reference evidence="2 3" key="1">
    <citation type="submission" date="2020-05" db="EMBL/GenBank/DDBJ databases">
        <title>Electrophorus electricus (electric eel) genome, fEleEle1, primary haplotype.</title>
        <authorList>
            <person name="Myers G."/>
            <person name="Meyer A."/>
            <person name="Fedrigo O."/>
            <person name="Formenti G."/>
            <person name="Rhie A."/>
            <person name="Tracey A."/>
            <person name="Sims Y."/>
            <person name="Jarvis E.D."/>
        </authorList>
    </citation>
    <scope>NUCLEOTIDE SEQUENCE [LARGE SCALE GENOMIC DNA]</scope>
</reference>
<dbReference type="GeneTree" id="ENSGT00940000158080"/>
<accession>A0AAY5EUH2</accession>
<dbReference type="Proteomes" id="UP000314983">
    <property type="component" value="Chromosome 22"/>
</dbReference>
<reference evidence="2" key="3">
    <citation type="submission" date="2025-09" db="UniProtKB">
        <authorList>
            <consortium name="Ensembl"/>
        </authorList>
    </citation>
    <scope>IDENTIFICATION</scope>
</reference>
<feature type="domain" description="EH" evidence="1">
    <location>
        <begin position="7"/>
        <end position="78"/>
    </location>
</feature>
<evidence type="ECO:0000259" key="1">
    <source>
        <dbReference type="PROSITE" id="PS50031"/>
    </source>
</evidence>
<dbReference type="Pfam" id="PF12763">
    <property type="entry name" value="EH"/>
    <property type="match status" value="1"/>
</dbReference>
<reference evidence="2" key="2">
    <citation type="submission" date="2025-08" db="UniProtKB">
        <authorList>
            <consortium name="Ensembl"/>
        </authorList>
    </citation>
    <scope>IDENTIFICATION</scope>
</reference>
<sequence length="90" mass="9737">VDGPLNEQRYYSGLHALCRADSSGNCLRPKWRSFFRASQLPTEALHQVTEVCGAKRLGYFASGQFYVALKLLSAAQAGLPVCLDSTSGGK</sequence>
<dbReference type="Gene3D" id="1.10.238.10">
    <property type="entry name" value="EF-hand"/>
    <property type="match status" value="1"/>
</dbReference>